<evidence type="ECO:0000259" key="20">
    <source>
        <dbReference type="PROSITE" id="PS50994"/>
    </source>
</evidence>
<evidence type="ECO:0000256" key="17">
    <source>
        <dbReference type="SAM" id="MobiDB-lite"/>
    </source>
</evidence>
<evidence type="ECO:0000256" key="2">
    <source>
        <dbReference type="ARBA" id="ARBA00022679"/>
    </source>
</evidence>
<feature type="compositionally biased region" description="Basic residues" evidence="17">
    <location>
        <begin position="53"/>
        <end position="68"/>
    </location>
</feature>
<evidence type="ECO:0008006" key="23">
    <source>
        <dbReference type="Google" id="ProtNLM"/>
    </source>
</evidence>
<evidence type="ECO:0000256" key="7">
    <source>
        <dbReference type="ARBA" id="ARBA00022759"/>
    </source>
</evidence>
<dbReference type="InterPro" id="IPR045358">
    <property type="entry name" value="Ty3_capsid"/>
</dbReference>
<dbReference type="InterPro" id="IPR000477">
    <property type="entry name" value="RT_dom"/>
</dbReference>
<evidence type="ECO:0000313" key="21">
    <source>
        <dbReference type="EMBL" id="CAH9134264.1"/>
    </source>
</evidence>
<dbReference type="Gene3D" id="3.10.20.370">
    <property type="match status" value="1"/>
</dbReference>
<dbReference type="GO" id="GO:0046872">
    <property type="term" value="F:metal ion binding"/>
    <property type="evidence" value="ECO:0007669"/>
    <property type="project" value="UniProtKB-KW"/>
</dbReference>
<feature type="coiled-coil region" evidence="16">
    <location>
        <begin position="1329"/>
        <end position="1363"/>
    </location>
</feature>
<dbReference type="InterPro" id="IPR036397">
    <property type="entry name" value="RNaseH_sf"/>
</dbReference>
<dbReference type="InterPro" id="IPR043502">
    <property type="entry name" value="DNA/RNA_pol_sf"/>
</dbReference>
<dbReference type="GO" id="GO:0003887">
    <property type="term" value="F:DNA-directed DNA polymerase activity"/>
    <property type="evidence" value="ECO:0007669"/>
    <property type="project" value="UniProtKB-KW"/>
</dbReference>
<dbReference type="Pfam" id="PF17919">
    <property type="entry name" value="RT_RNaseH_2"/>
    <property type="match status" value="1"/>
</dbReference>
<evidence type="ECO:0000259" key="18">
    <source>
        <dbReference type="PROSITE" id="PS50013"/>
    </source>
</evidence>
<dbReference type="PROSITE" id="PS50013">
    <property type="entry name" value="CHROMO_2"/>
    <property type="match status" value="1"/>
</dbReference>
<keyword evidence="1" id="KW-0645">Protease</keyword>
<evidence type="ECO:0000256" key="11">
    <source>
        <dbReference type="ARBA" id="ARBA00022918"/>
    </source>
</evidence>
<evidence type="ECO:0000256" key="12">
    <source>
        <dbReference type="ARBA" id="ARBA00022932"/>
    </source>
</evidence>
<evidence type="ECO:0000256" key="5">
    <source>
        <dbReference type="ARBA" id="ARBA00022723"/>
    </source>
</evidence>
<dbReference type="InterPro" id="IPR041588">
    <property type="entry name" value="Integrase_H2C2"/>
</dbReference>
<feature type="coiled-coil region" evidence="16">
    <location>
        <begin position="5"/>
        <end position="43"/>
    </location>
</feature>
<proteinExistence type="predicted"/>
<evidence type="ECO:0000256" key="8">
    <source>
        <dbReference type="ARBA" id="ARBA00022801"/>
    </source>
</evidence>
<keyword evidence="4" id="KW-0540">Nuclease</keyword>
<dbReference type="EMBL" id="CAMAPF010000981">
    <property type="protein sequence ID" value="CAH9134264.1"/>
    <property type="molecule type" value="Genomic_DNA"/>
</dbReference>
<dbReference type="PANTHER" id="PTHR37984">
    <property type="entry name" value="PROTEIN CBG26694"/>
    <property type="match status" value="1"/>
</dbReference>
<gene>
    <name evidence="21" type="ORF">CEPIT_LOCUS33583</name>
</gene>
<dbReference type="Gene3D" id="2.40.70.10">
    <property type="entry name" value="Acid Proteases"/>
    <property type="match status" value="1"/>
</dbReference>
<comment type="caution">
    <text evidence="21">The sequence shown here is derived from an EMBL/GenBank/DDBJ whole genome shotgun (WGS) entry which is preliminary data.</text>
</comment>
<keyword evidence="11" id="KW-0695">RNA-directed DNA polymerase</keyword>
<dbReference type="InterPro" id="IPR056924">
    <property type="entry name" value="SH3_Tf2-1"/>
</dbReference>
<keyword evidence="8" id="KW-0378">Hydrolase</keyword>
<feature type="compositionally biased region" description="Low complexity" evidence="17">
    <location>
        <begin position="72"/>
        <end position="89"/>
    </location>
</feature>
<keyword evidence="22" id="KW-1185">Reference proteome</keyword>
<dbReference type="Pfam" id="PF00078">
    <property type="entry name" value="RVT_1"/>
    <property type="match status" value="1"/>
</dbReference>
<dbReference type="PANTHER" id="PTHR37984:SF5">
    <property type="entry name" value="PROTEIN NYNRIN-LIKE"/>
    <property type="match status" value="1"/>
</dbReference>
<evidence type="ECO:0000256" key="14">
    <source>
        <dbReference type="ARBA" id="ARBA00023172"/>
    </source>
</evidence>
<keyword evidence="9" id="KW-0460">Magnesium</keyword>
<reference evidence="21" key="1">
    <citation type="submission" date="2022-07" db="EMBL/GenBank/DDBJ databases">
        <authorList>
            <person name="Macas J."/>
            <person name="Novak P."/>
            <person name="Neumann P."/>
        </authorList>
    </citation>
    <scope>NUCLEOTIDE SEQUENCE</scope>
</reference>
<dbReference type="Gene3D" id="1.10.340.70">
    <property type="match status" value="1"/>
</dbReference>
<evidence type="ECO:0000256" key="13">
    <source>
        <dbReference type="ARBA" id="ARBA00023125"/>
    </source>
</evidence>
<dbReference type="Pfam" id="PF08284">
    <property type="entry name" value="RVP_2"/>
    <property type="match status" value="1"/>
</dbReference>
<dbReference type="InterPro" id="IPR050951">
    <property type="entry name" value="Retrovirus_Pol_polyprotein"/>
</dbReference>
<evidence type="ECO:0000256" key="3">
    <source>
        <dbReference type="ARBA" id="ARBA00022695"/>
    </source>
</evidence>
<dbReference type="InterPro" id="IPR043128">
    <property type="entry name" value="Rev_trsase/Diguanyl_cyclase"/>
</dbReference>
<dbReference type="GO" id="GO:0015074">
    <property type="term" value="P:DNA integration"/>
    <property type="evidence" value="ECO:0007669"/>
    <property type="project" value="UniProtKB-KW"/>
</dbReference>
<dbReference type="Gene3D" id="2.40.50.40">
    <property type="match status" value="1"/>
</dbReference>
<keyword evidence="3" id="KW-0548">Nucleotidyltransferase</keyword>
<dbReference type="InterPro" id="IPR000953">
    <property type="entry name" value="Chromo/chromo_shadow_dom"/>
</dbReference>
<accession>A0AAV0FFB6</accession>
<keyword evidence="15" id="KW-0511">Multifunctional enzyme</keyword>
<dbReference type="FunFam" id="3.10.20.370:FF:000001">
    <property type="entry name" value="Retrovirus-related Pol polyprotein from transposon 17.6-like protein"/>
    <property type="match status" value="1"/>
</dbReference>
<evidence type="ECO:0000256" key="6">
    <source>
        <dbReference type="ARBA" id="ARBA00022750"/>
    </source>
</evidence>
<name>A0AAV0FFB6_9ASTE</name>
<keyword evidence="12" id="KW-0239">DNA-directed DNA polymerase</keyword>
<dbReference type="Gene3D" id="3.10.10.10">
    <property type="entry name" value="HIV Type 1 Reverse Transcriptase, subunit A, domain 1"/>
    <property type="match status" value="1"/>
</dbReference>
<keyword evidence="2" id="KW-0808">Transferase</keyword>
<dbReference type="InterPro" id="IPR016197">
    <property type="entry name" value="Chromo-like_dom_sf"/>
</dbReference>
<dbReference type="GO" id="GO:0004190">
    <property type="term" value="F:aspartic-type endopeptidase activity"/>
    <property type="evidence" value="ECO:0007669"/>
    <property type="project" value="UniProtKB-KW"/>
</dbReference>
<dbReference type="CDD" id="cd00303">
    <property type="entry name" value="retropepsin_like"/>
    <property type="match status" value="1"/>
</dbReference>
<dbReference type="SUPFAM" id="SSF53098">
    <property type="entry name" value="Ribonuclease H-like"/>
    <property type="match status" value="1"/>
</dbReference>
<dbReference type="FunFam" id="3.30.70.270:FF:000020">
    <property type="entry name" value="Transposon Tf2-6 polyprotein-like Protein"/>
    <property type="match status" value="1"/>
</dbReference>
<dbReference type="SUPFAM" id="SSF54160">
    <property type="entry name" value="Chromo domain-like"/>
    <property type="match status" value="1"/>
</dbReference>
<evidence type="ECO:0000256" key="1">
    <source>
        <dbReference type="ARBA" id="ARBA00022670"/>
    </source>
</evidence>
<dbReference type="GO" id="GO:0004519">
    <property type="term" value="F:endonuclease activity"/>
    <property type="evidence" value="ECO:0007669"/>
    <property type="project" value="UniProtKB-KW"/>
</dbReference>
<keyword evidence="7" id="KW-0255">Endonuclease</keyword>
<dbReference type="FunFam" id="1.10.340.70:FF:000001">
    <property type="entry name" value="Retrovirus-related Pol polyprotein from transposon gypsy-like Protein"/>
    <property type="match status" value="1"/>
</dbReference>
<keyword evidence="6" id="KW-0064">Aspartyl protease</keyword>
<dbReference type="FunFam" id="3.10.10.10:FF:000007">
    <property type="entry name" value="Retrovirus-related Pol polyprotein from transposon 17.6-like Protein"/>
    <property type="match status" value="1"/>
</dbReference>
<evidence type="ECO:0000256" key="10">
    <source>
        <dbReference type="ARBA" id="ARBA00022908"/>
    </source>
</evidence>
<dbReference type="GO" id="GO:0003677">
    <property type="term" value="F:DNA binding"/>
    <property type="evidence" value="ECO:0007669"/>
    <property type="project" value="UniProtKB-KW"/>
</dbReference>
<dbReference type="SUPFAM" id="SSF56672">
    <property type="entry name" value="DNA/RNA polymerases"/>
    <property type="match status" value="1"/>
</dbReference>
<feature type="region of interest" description="Disordered" evidence="17">
    <location>
        <begin position="50"/>
        <end position="100"/>
    </location>
</feature>
<keyword evidence="10" id="KW-0229">DNA integration</keyword>
<dbReference type="InterPro" id="IPR001584">
    <property type="entry name" value="Integrase_cat-core"/>
</dbReference>
<keyword evidence="13" id="KW-0238">DNA-binding</keyword>
<dbReference type="Gene3D" id="3.30.70.270">
    <property type="match status" value="2"/>
</dbReference>
<evidence type="ECO:0000313" key="22">
    <source>
        <dbReference type="Proteomes" id="UP001152523"/>
    </source>
</evidence>
<dbReference type="SUPFAM" id="SSF50630">
    <property type="entry name" value="Acid proteases"/>
    <property type="match status" value="1"/>
</dbReference>
<feature type="domain" description="Chromo" evidence="18">
    <location>
        <begin position="1459"/>
        <end position="1493"/>
    </location>
</feature>
<evidence type="ECO:0000256" key="15">
    <source>
        <dbReference type="ARBA" id="ARBA00023268"/>
    </source>
</evidence>
<dbReference type="Pfam" id="PF19259">
    <property type="entry name" value="Ty3_capsid"/>
    <property type="match status" value="1"/>
</dbReference>
<dbReference type="Pfam" id="PF17921">
    <property type="entry name" value="Integrase_H2C2"/>
    <property type="match status" value="1"/>
</dbReference>
<evidence type="ECO:0000256" key="9">
    <source>
        <dbReference type="ARBA" id="ARBA00022842"/>
    </source>
</evidence>
<feature type="domain" description="Integrase catalytic" evidence="20">
    <location>
        <begin position="1151"/>
        <end position="1315"/>
    </location>
</feature>
<evidence type="ECO:0000256" key="4">
    <source>
        <dbReference type="ARBA" id="ARBA00022722"/>
    </source>
</evidence>
<dbReference type="CDD" id="cd01647">
    <property type="entry name" value="RT_LTR"/>
    <property type="match status" value="1"/>
</dbReference>
<protein>
    <recommendedName>
        <fullName evidence="23">Ty3/gypsy retrotransposon protein</fullName>
    </recommendedName>
</protein>
<dbReference type="Proteomes" id="UP001152523">
    <property type="component" value="Unassembled WGS sequence"/>
</dbReference>
<evidence type="ECO:0000259" key="19">
    <source>
        <dbReference type="PROSITE" id="PS50878"/>
    </source>
</evidence>
<dbReference type="Gene3D" id="3.30.420.10">
    <property type="entry name" value="Ribonuclease H-like superfamily/Ribonuclease H"/>
    <property type="match status" value="1"/>
</dbReference>
<dbReference type="InterPro" id="IPR012337">
    <property type="entry name" value="RNaseH-like_sf"/>
</dbReference>
<dbReference type="Pfam" id="PF24626">
    <property type="entry name" value="SH3_Tf2-1"/>
    <property type="match status" value="1"/>
</dbReference>
<feature type="domain" description="Reverse transcriptase" evidence="19">
    <location>
        <begin position="637"/>
        <end position="816"/>
    </location>
</feature>
<dbReference type="GO" id="GO:0006310">
    <property type="term" value="P:DNA recombination"/>
    <property type="evidence" value="ECO:0007669"/>
    <property type="project" value="UniProtKB-KW"/>
</dbReference>
<dbReference type="InterPro" id="IPR041577">
    <property type="entry name" value="RT_RNaseH_2"/>
</dbReference>
<sequence length="1545" mass="177737">MVFTRSNMEQRLESLERSVEISKEEIRAEMRALMDEKVQLLLDKMQSFEVQGHHRRRRGRSPTHRRRQPYASVSSSKSGSISQGSRSSSRTPEPTGINDRVYTGRKVDLPLFSGNDAYGWLIRVERYFKLNQVSESDKVEVVLMAMTDRALNWYQWWDEQTDDYSWGNFKEALIRRFQLELVQNPFGPMLKIKQTNSVMEYRDHFEKVVAPIKIADPEMLKGVFFNGLKEEISSELKLHRTTGITDLMDTAQLVEQKNLTSKGGKNKEIDRRGWISTGMNSSKGQYSAEGNIGKFVTPKIPMLERDHSEVQHEHSSGLNKQWKGGPRLSQAEIQDRSRRGLCFKCGDKWSKEHMCKMKNYQLMWVESVEENEEGEPQVLETGEIEADTGEHNDMQLSILSKEGINTYKTFTVRGQIRNTSKRKSIVILIDSGATHNFISQRLVDEMGLNYNVNTGFKVELGNGDHVVNTGKCEQLQIWVQGECITQDFYLLELGGTDLVLGIAWLASLGEVQINFSDLSIKWKEKGEDKMLKGGFELNRTKASWKSVLQTLQHEGEGYAIHYEVADSSKPDPETEKDWEELIREFPKVFQKQAGLPPKRACDHAINIKEGALIPNSRPYRYPHYQKDEIEKLVQEMLNSGVLRPSTSPYSSPVIMVKKKEGGWRICGDYRALNKITIPDKFPIPIIEELLDELGEAQVFSKLDLKSGYHQIQMKESDIPKTAIRTHEGHYEYVVMPFGLTNAPSTFQALMNHILKPYLRKFVLVFFDDILVYSRNVEEHREHLGKVLKVLQENQLVVNRKKCYFGQKELAYLGHIISGIGVSADPSKIQDMLNWKRPQDVKGLRGFLGLTGYYRRFVKGYSRIAKPLTDLLKKDGFKWTREATSAFDELKVAMTTVPVLANPDFNKMFIIETDASGQGIGAVLMQEGRPIAYMSRVLSNRNQNKSVYERELLAIVMAVQKWRPYLMGRSFEVHTDQKSLKFLMEQRLMGEEQQKWITKLLGYNFSIKYKPGLENRAADALSRKASYQALSVVSFQEWQGLEEELLQDTRCNQLIQNLVSQPESQPGFKLRKGLIYYKDRLMLPKKSARINQVLKEFHDSACGGHAGYLRTLKRISSVLYWEGMRQDIQDYVKSCEVCQRNKYQALSPAGLLQPLPIPDHIWTDISLDFIGGLPRTMGRDTILVVVDRLTKYAHFLALGHPYTAKSVAELFIQEVVKLHGFPRTIVSDRDSLFLSSFWAELFKLAGTKLKYSTAYHPQTDGQTEVVNRCLETYLRCITGNRPKKWPQWLPWAEFWYNTNYHASLQTSPFKALYGHEPPTLILGDATRTAVEEVTKLTAEKNEMIKELKQNLAMAQNRMKQQADKNRRDVQLEVGDRVFLKIQPYKMKSLAKRLNQKLSPRFYGPFEVIEKINPVAYKLKLPDGCKVHPVFHVSLLKKTVVPNIPTQPLPGCLTEEWELQTEPEEVLAARESINGSKEILVHWKDLPSFEDSWEELSEFQSLFPNFHLGDKVNFEGRGSDENPAHLDINNERDFSRVYSRRNKRAKE</sequence>
<organism evidence="21 22">
    <name type="scientific">Cuscuta epithymum</name>
    <dbReference type="NCBI Taxonomy" id="186058"/>
    <lineage>
        <taxon>Eukaryota</taxon>
        <taxon>Viridiplantae</taxon>
        <taxon>Streptophyta</taxon>
        <taxon>Embryophyta</taxon>
        <taxon>Tracheophyta</taxon>
        <taxon>Spermatophyta</taxon>
        <taxon>Magnoliopsida</taxon>
        <taxon>eudicotyledons</taxon>
        <taxon>Gunneridae</taxon>
        <taxon>Pentapetalae</taxon>
        <taxon>asterids</taxon>
        <taxon>lamiids</taxon>
        <taxon>Solanales</taxon>
        <taxon>Convolvulaceae</taxon>
        <taxon>Cuscuteae</taxon>
        <taxon>Cuscuta</taxon>
        <taxon>Cuscuta subgen. Cuscuta</taxon>
    </lineage>
</organism>
<dbReference type="GO" id="GO:0006508">
    <property type="term" value="P:proteolysis"/>
    <property type="evidence" value="ECO:0007669"/>
    <property type="project" value="UniProtKB-KW"/>
</dbReference>
<dbReference type="PROSITE" id="PS50878">
    <property type="entry name" value="RT_POL"/>
    <property type="match status" value="1"/>
</dbReference>
<keyword evidence="14" id="KW-0233">DNA recombination</keyword>
<keyword evidence="16" id="KW-0175">Coiled coil</keyword>
<keyword evidence="5" id="KW-0479">Metal-binding</keyword>
<dbReference type="PROSITE" id="PS50994">
    <property type="entry name" value="INTEGRASE"/>
    <property type="match status" value="1"/>
</dbReference>
<dbReference type="InterPro" id="IPR021109">
    <property type="entry name" value="Peptidase_aspartic_dom_sf"/>
</dbReference>
<evidence type="ECO:0000256" key="16">
    <source>
        <dbReference type="SAM" id="Coils"/>
    </source>
</evidence>
<dbReference type="CDD" id="cd09274">
    <property type="entry name" value="RNase_HI_RT_Ty3"/>
    <property type="match status" value="1"/>
</dbReference>
<dbReference type="GO" id="GO:0003964">
    <property type="term" value="F:RNA-directed DNA polymerase activity"/>
    <property type="evidence" value="ECO:0007669"/>
    <property type="project" value="UniProtKB-KW"/>
</dbReference>